<feature type="transmembrane region" description="Helical" evidence="1">
    <location>
        <begin position="163"/>
        <end position="182"/>
    </location>
</feature>
<reference evidence="4" key="1">
    <citation type="journal article" date="2019" name="Int. J. Syst. Evol. Microbiol.">
        <title>The Global Catalogue of Microorganisms (GCM) 10K type strain sequencing project: providing services to taxonomists for standard genome sequencing and annotation.</title>
        <authorList>
            <consortium name="The Broad Institute Genomics Platform"/>
            <consortium name="The Broad Institute Genome Sequencing Center for Infectious Disease"/>
            <person name="Wu L."/>
            <person name="Ma J."/>
        </authorList>
    </citation>
    <scope>NUCLEOTIDE SEQUENCE [LARGE SCALE GENOMIC DNA]</scope>
    <source>
        <strain evidence="4">JCM 16722</strain>
    </source>
</reference>
<keyword evidence="1" id="KW-0472">Membrane</keyword>
<proteinExistence type="predicted"/>
<protein>
    <recommendedName>
        <fullName evidence="2">Phosphatidic acid phosphatase type 2/haloperoxidase domain-containing protein</fullName>
    </recommendedName>
</protein>
<keyword evidence="1" id="KW-0812">Transmembrane</keyword>
<dbReference type="EMBL" id="BAAAZK010000007">
    <property type="protein sequence ID" value="GAA4179444.1"/>
    <property type="molecule type" value="Genomic_DNA"/>
</dbReference>
<dbReference type="SUPFAM" id="SSF48317">
    <property type="entry name" value="Acid phosphatase/Vanadium-dependent haloperoxidase"/>
    <property type="match status" value="1"/>
</dbReference>
<dbReference type="InterPro" id="IPR000326">
    <property type="entry name" value="PAP2/HPO"/>
</dbReference>
<gene>
    <name evidence="3" type="ORF">GCM10022218_32070</name>
</gene>
<dbReference type="Proteomes" id="UP001500167">
    <property type="component" value="Unassembled WGS sequence"/>
</dbReference>
<dbReference type="PANTHER" id="PTHR14969:SF13">
    <property type="entry name" value="AT30094P"/>
    <property type="match status" value="1"/>
</dbReference>
<dbReference type="SMART" id="SM00014">
    <property type="entry name" value="acidPPc"/>
    <property type="match status" value="1"/>
</dbReference>
<feature type="transmembrane region" description="Helical" evidence="1">
    <location>
        <begin position="188"/>
        <end position="209"/>
    </location>
</feature>
<evidence type="ECO:0000313" key="4">
    <source>
        <dbReference type="Proteomes" id="UP001500167"/>
    </source>
</evidence>
<dbReference type="Gene3D" id="1.20.144.10">
    <property type="entry name" value="Phosphatidic acid phosphatase type 2/haloperoxidase"/>
    <property type="match status" value="1"/>
</dbReference>
<feature type="domain" description="Phosphatidic acid phosphatase type 2/haloperoxidase" evidence="2">
    <location>
        <begin position="105"/>
        <end position="206"/>
    </location>
</feature>
<dbReference type="PANTHER" id="PTHR14969">
    <property type="entry name" value="SPHINGOSINE-1-PHOSPHATE PHOSPHOHYDROLASE"/>
    <property type="match status" value="1"/>
</dbReference>
<evidence type="ECO:0000313" key="3">
    <source>
        <dbReference type="EMBL" id="GAA4179444.1"/>
    </source>
</evidence>
<keyword evidence="4" id="KW-1185">Reference proteome</keyword>
<name>A0ABP8A7Q7_9SPHI</name>
<dbReference type="Pfam" id="PF01569">
    <property type="entry name" value="PAP2"/>
    <property type="match status" value="1"/>
</dbReference>
<feature type="transmembrane region" description="Helical" evidence="1">
    <location>
        <begin position="35"/>
        <end position="52"/>
    </location>
</feature>
<dbReference type="InterPro" id="IPR036938">
    <property type="entry name" value="PAP2/HPO_sf"/>
</dbReference>
<keyword evidence="1" id="KW-1133">Transmembrane helix</keyword>
<evidence type="ECO:0000259" key="2">
    <source>
        <dbReference type="SMART" id="SM00014"/>
    </source>
</evidence>
<accession>A0ABP8A7Q7</accession>
<comment type="caution">
    <text evidence="3">The sequence shown here is derived from an EMBL/GenBank/DDBJ whole genome shotgun (WGS) entry which is preliminary data.</text>
</comment>
<evidence type="ECO:0000256" key="1">
    <source>
        <dbReference type="SAM" id="Phobius"/>
    </source>
</evidence>
<organism evidence="3 4">
    <name type="scientific">Sphingobacterium ginsenosidimutans</name>
    <dbReference type="NCBI Taxonomy" id="687845"/>
    <lineage>
        <taxon>Bacteria</taxon>
        <taxon>Pseudomonadati</taxon>
        <taxon>Bacteroidota</taxon>
        <taxon>Sphingobacteriia</taxon>
        <taxon>Sphingobacteriales</taxon>
        <taxon>Sphingobacteriaceae</taxon>
        <taxon>Sphingobacterium</taxon>
    </lineage>
</organism>
<sequence length="245" mass="27544">MFPILLSAQDSLTLKTSRGMQFSAVDNHDFQLRKFVVPTALIAYGASSFAIPKMKKWDLQTRNEVLHKNPARTTIDNYTQYFPAVMVYGLNAFNVEGLHDFKHRTLIYLTSQLISGAIVFPAKQFIAEERPDGTNKKSFPSGHAATAFATAHFMYKEYRDKNIWLGLAGYPFAVFTGIYRVINNRHWVSDIVAGAGIGIASTELAYWLYPKMTGLFKGGEQRPGQSAFIPYIGHNRFGINAVRSF</sequence>